<accession>A0A9N8H539</accession>
<keyword evidence="3" id="KW-1185">Reference proteome</keyword>
<protein>
    <submittedName>
        <fullName evidence="2">Uncharacterized protein</fullName>
    </submittedName>
</protein>
<gene>
    <name evidence="2" type="ORF">SEMRO_65_G036660.1</name>
</gene>
<comment type="caution">
    <text evidence="2">The sequence shown here is derived from an EMBL/GenBank/DDBJ whole genome shotgun (WGS) entry which is preliminary data.</text>
</comment>
<evidence type="ECO:0000313" key="2">
    <source>
        <dbReference type="EMBL" id="CAB9499615.1"/>
    </source>
</evidence>
<reference evidence="2" key="1">
    <citation type="submission" date="2020-06" db="EMBL/GenBank/DDBJ databases">
        <authorList>
            <consortium name="Plant Systems Biology data submission"/>
        </authorList>
    </citation>
    <scope>NUCLEOTIDE SEQUENCE</scope>
    <source>
        <strain evidence="2">D6</strain>
    </source>
</reference>
<feature type="chain" id="PRO_5040206709" evidence="1">
    <location>
        <begin position="26"/>
        <end position="477"/>
    </location>
</feature>
<dbReference type="EMBL" id="CAICTM010000064">
    <property type="protein sequence ID" value="CAB9499615.1"/>
    <property type="molecule type" value="Genomic_DNA"/>
</dbReference>
<proteinExistence type="predicted"/>
<dbReference type="AlphaFoldDB" id="A0A9N8H539"/>
<name>A0A9N8H539_9STRA</name>
<feature type="signal peptide" evidence="1">
    <location>
        <begin position="1"/>
        <end position="25"/>
    </location>
</feature>
<dbReference type="Proteomes" id="UP001153069">
    <property type="component" value="Unassembled WGS sequence"/>
</dbReference>
<evidence type="ECO:0000313" key="3">
    <source>
        <dbReference type="Proteomes" id="UP001153069"/>
    </source>
</evidence>
<evidence type="ECO:0000256" key="1">
    <source>
        <dbReference type="SAM" id="SignalP"/>
    </source>
</evidence>
<organism evidence="2 3">
    <name type="scientific">Seminavis robusta</name>
    <dbReference type="NCBI Taxonomy" id="568900"/>
    <lineage>
        <taxon>Eukaryota</taxon>
        <taxon>Sar</taxon>
        <taxon>Stramenopiles</taxon>
        <taxon>Ochrophyta</taxon>
        <taxon>Bacillariophyta</taxon>
        <taxon>Bacillariophyceae</taxon>
        <taxon>Bacillariophycidae</taxon>
        <taxon>Naviculales</taxon>
        <taxon>Naviculaceae</taxon>
        <taxon>Seminavis</taxon>
    </lineage>
</organism>
<sequence>MKTTSLFSAALASVLGLTWVKLAQADRFICRVDSVRVLETKGNPGSEEEWDVRRGAVYFGSNTRSKELGMMYKDFSIKNLNNKACEPPDNKKKEDGFYTCPVYAGNSRAGANWCVDDAKSFFKFGFKFQIGDYDAGFDNGPSWDVGRQAIRVNKADLPTKRGGEWSKYYTRTGPEGRKGRIFAKCWREAGSCKAIGYKHHGNGGGYSNFEGRGYKQGCSVFAQCREGLSCHPGVHECYNNPRKYDEPCSLFLAARMACLVILVSTSAFIHHVLRCEDGLTCVIGQRCVPDCLDPAIDALRDEFDLDELLDKVKAKIDLDNEPEEAVADGTIKDSFQKPLEAFVDAYKSCGQQHAAATFYAGLVGEFGAGAKHIGVVALAVDTNGNLGAAFVDCTSVGANFGAAVGFVLGIVFTPDIQNLPGKSNGFDFDVHIGPGISIAFQFALDGTPAIEVGLGAGVNVNVFSGTHCDTAVKPINY</sequence>
<keyword evidence="1" id="KW-0732">Signal</keyword>